<dbReference type="InterPro" id="IPR052752">
    <property type="entry name" value="NACHT-WD_repeat"/>
</dbReference>
<comment type="caution">
    <text evidence="1">The sequence shown here is derived from an EMBL/GenBank/DDBJ whole genome shotgun (WGS) entry which is preliminary data.</text>
</comment>
<gene>
    <name evidence="1" type="ORF">PYW07_009676</name>
</gene>
<dbReference type="PANTHER" id="PTHR19871:SF37">
    <property type="entry name" value="GH25853P"/>
    <property type="match status" value="1"/>
</dbReference>
<evidence type="ECO:0000313" key="2">
    <source>
        <dbReference type="Proteomes" id="UP001231518"/>
    </source>
</evidence>
<accession>A0AAD7YCP9</accession>
<dbReference type="EMBL" id="JARGEI010000023">
    <property type="protein sequence ID" value="KAJ8710310.1"/>
    <property type="molecule type" value="Genomic_DNA"/>
</dbReference>
<protein>
    <submittedName>
        <fullName evidence="1">Uncharacterized protein</fullName>
    </submittedName>
</protein>
<dbReference type="PANTHER" id="PTHR19871">
    <property type="entry name" value="BETA TRANSDUCIN-RELATED PROTEIN"/>
    <property type="match status" value="1"/>
</dbReference>
<dbReference type="AlphaFoldDB" id="A0AAD7YCP9"/>
<name>A0AAD7YCP9_MYTSE</name>
<dbReference type="InterPro" id="IPR011047">
    <property type="entry name" value="Quinoprotein_ADH-like_sf"/>
</dbReference>
<evidence type="ECO:0000313" key="1">
    <source>
        <dbReference type="EMBL" id="KAJ8710310.1"/>
    </source>
</evidence>
<dbReference type="Gene3D" id="2.130.10.10">
    <property type="entry name" value="YVTN repeat-like/Quinoprotein amine dehydrogenase"/>
    <property type="match status" value="3"/>
</dbReference>
<sequence length="867" mass="97795">MSPSLLLSPWLRWDARGAARWRDAALASAASDRYLADCDAAVRHTLIDYYEGKWYSENDPKMAGRLVSQENKFSDEYYNTRKLDELPFQHYHIYKDDPKTFANQPYFTQLDWVHDKLAATDCCHFLEDIALVHIDPLPEHIEVLKDVFETHSYALDYDHRQFYGLLRMTMEKRQRNGHQIKSKIVQDWMREIREPPVPTLYPENLDFWKIMDTKEKREFSMNEGFDSKNYDLIVRFDSRGKFVATVSTEREEICVWDVLKCQMVRKMVGVTHPINLVPIDEYKCVVLCRRELRVYNLDQGTFLVALKGVMNQKMPYYGLHDPKHLVALSRNRMYVNLMNIETGDCVTTFKAGEDRFLNSLLVSGDGRMLVCGDETQKPFPLLVWSLTSRKLLYDLRIPHHDFITSKAAITYEGSYVCVVSRELDEPSPNFIVVYDLQSGTLFKKWKPGCDTVALAISSVDGCVVSGLADTRILVWDLVTGNCRLTLRGHVAAPSMLRLAKSGGVLMSTDDTCKDLSVRLWDLHTAPSMLRLAKSGGVLMSTDDTCKDLSVRLWDLHTAPSMLRLAKSGGVLMSTDDTCKDLSVRLWDLHTAPSMLRLAKSGGVLMSTDDTCKDLSVRLWDLHTAPSMLRLAKSGGVLMSTDDTCKDLSVRLWDLHTAPSMLRLAKSGGVLMSTDDTCKDLSVRLWDLHTAPSMLRLAKSGGVLMSTDDTCKDLSVRLWDLHTAPSMLRLAKSGGVLMSTDDTCKDLSVRLWDLHTAPSMLRLAKSGGVLMSTDDTCKDLSVRLWDLHTGKLIAVYTPPERITSCEVLLGGSVLALALENYKEVLCVKLHGPAVESVQNGKDSEFDDRDYGDGNLEGKIFEVKGLENS</sequence>
<dbReference type="SUPFAM" id="SSF101908">
    <property type="entry name" value="Putative isomerase YbhE"/>
    <property type="match status" value="1"/>
</dbReference>
<organism evidence="1 2">
    <name type="scientific">Mythimna separata</name>
    <name type="common">Oriental armyworm</name>
    <name type="synonym">Pseudaletia separata</name>
    <dbReference type="NCBI Taxonomy" id="271217"/>
    <lineage>
        <taxon>Eukaryota</taxon>
        <taxon>Metazoa</taxon>
        <taxon>Ecdysozoa</taxon>
        <taxon>Arthropoda</taxon>
        <taxon>Hexapoda</taxon>
        <taxon>Insecta</taxon>
        <taxon>Pterygota</taxon>
        <taxon>Neoptera</taxon>
        <taxon>Endopterygota</taxon>
        <taxon>Lepidoptera</taxon>
        <taxon>Glossata</taxon>
        <taxon>Ditrysia</taxon>
        <taxon>Noctuoidea</taxon>
        <taxon>Noctuidae</taxon>
        <taxon>Noctuinae</taxon>
        <taxon>Hadenini</taxon>
        <taxon>Mythimna</taxon>
    </lineage>
</organism>
<dbReference type="InterPro" id="IPR001680">
    <property type="entry name" value="WD40_rpt"/>
</dbReference>
<dbReference type="InterPro" id="IPR015943">
    <property type="entry name" value="WD40/YVTN_repeat-like_dom_sf"/>
</dbReference>
<reference evidence="1" key="1">
    <citation type="submission" date="2023-03" db="EMBL/GenBank/DDBJ databases">
        <title>Chromosome-level genomes of two armyworms, Mythimna separata and Mythimna loreyi, provide insights into the biosynthesis and reception of sex pheromones.</title>
        <authorList>
            <person name="Zhao H."/>
        </authorList>
    </citation>
    <scope>NUCLEOTIDE SEQUENCE</scope>
    <source>
        <strain evidence="1">BeijingLab</strain>
        <tissue evidence="1">Pupa</tissue>
    </source>
</reference>
<dbReference type="Proteomes" id="UP001231518">
    <property type="component" value="Chromosome 23"/>
</dbReference>
<proteinExistence type="predicted"/>
<dbReference type="SUPFAM" id="SSF50998">
    <property type="entry name" value="Quinoprotein alcohol dehydrogenase-like"/>
    <property type="match status" value="1"/>
</dbReference>
<keyword evidence="2" id="KW-1185">Reference proteome</keyword>
<dbReference type="SMART" id="SM00320">
    <property type="entry name" value="WD40"/>
    <property type="match status" value="4"/>
</dbReference>